<evidence type="ECO:0000313" key="2">
    <source>
        <dbReference type="EMBL" id="NYI94745.1"/>
    </source>
</evidence>
<dbReference type="Proteomes" id="UP000575985">
    <property type="component" value="Unassembled WGS sequence"/>
</dbReference>
<dbReference type="SUPFAM" id="SSF54427">
    <property type="entry name" value="NTF2-like"/>
    <property type="match status" value="1"/>
</dbReference>
<dbReference type="InterPro" id="IPR032710">
    <property type="entry name" value="NTF2-like_dom_sf"/>
</dbReference>
<dbReference type="AlphaFoldDB" id="A0A853BJ38"/>
<dbReference type="EMBL" id="JACCFO010000001">
    <property type="protein sequence ID" value="NYI94745.1"/>
    <property type="molecule type" value="Genomic_DNA"/>
</dbReference>
<dbReference type="RefSeq" id="WP_179766390.1">
    <property type="nucleotide sequence ID" value="NZ_JACCFO010000001.1"/>
</dbReference>
<feature type="domain" description="SnoaL-like" evidence="1">
    <location>
        <begin position="14"/>
        <end position="136"/>
    </location>
</feature>
<gene>
    <name evidence="2" type="ORF">HNR12_001022</name>
</gene>
<dbReference type="InterPro" id="IPR037401">
    <property type="entry name" value="SnoaL-like"/>
</dbReference>
<organism evidence="2 3">
    <name type="scientific">Streptomonospora nanhaiensis</name>
    <dbReference type="NCBI Taxonomy" id="1323731"/>
    <lineage>
        <taxon>Bacteria</taxon>
        <taxon>Bacillati</taxon>
        <taxon>Actinomycetota</taxon>
        <taxon>Actinomycetes</taxon>
        <taxon>Streptosporangiales</taxon>
        <taxon>Nocardiopsidaceae</taxon>
        <taxon>Streptomonospora</taxon>
    </lineage>
</organism>
<sequence>MPTTSQQVAPETVSRVRQFYAEQMQLIDDGDVAGWAATFTEDAVFSSNGLPAPGHGRAAIEAGALRAAAERRARGARHRHVQSALAVRDAGAGTLRCRSYVTVVETLPGAPPVPVAQTVLEDELVLHGGEPRVRARTVVRDDLR</sequence>
<protein>
    <recommendedName>
        <fullName evidence="1">SnoaL-like domain-containing protein</fullName>
    </recommendedName>
</protein>
<proteinExistence type="predicted"/>
<reference evidence="2 3" key="1">
    <citation type="submission" date="2020-07" db="EMBL/GenBank/DDBJ databases">
        <title>Sequencing the genomes of 1000 actinobacteria strains.</title>
        <authorList>
            <person name="Klenk H.-P."/>
        </authorList>
    </citation>
    <scope>NUCLEOTIDE SEQUENCE [LARGE SCALE GENOMIC DNA]</scope>
    <source>
        <strain evidence="2 3">DSM 45927</strain>
    </source>
</reference>
<accession>A0A853BJ38</accession>
<comment type="caution">
    <text evidence="2">The sequence shown here is derived from an EMBL/GenBank/DDBJ whole genome shotgun (WGS) entry which is preliminary data.</text>
</comment>
<dbReference type="CDD" id="cd00531">
    <property type="entry name" value="NTF2_like"/>
    <property type="match status" value="1"/>
</dbReference>
<evidence type="ECO:0000313" key="3">
    <source>
        <dbReference type="Proteomes" id="UP000575985"/>
    </source>
</evidence>
<dbReference type="Pfam" id="PF13577">
    <property type="entry name" value="SnoaL_4"/>
    <property type="match status" value="1"/>
</dbReference>
<name>A0A853BJ38_9ACTN</name>
<evidence type="ECO:0000259" key="1">
    <source>
        <dbReference type="Pfam" id="PF13577"/>
    </source>
</evidence>
<keyword evidence="3" id="KW-1185">Reference proteome</keyword>
<dbReference type="Gene3D" id="3.10.450.50">
    <property type="match status" value="1"/>
</dbReference>